<dbReference type="PROSITE" id="PS50240">
    <property type="entry name" value="TRYPSIN_DOM"/>
    <property type="match status" value="1"/>
</dbReference>
<dbReference type="EMBL" id="CAXAJV020001299">
    <property type="protein sequence ID" value="CAL7948238.1"/>
    <property type="molecule type" value="Genomic_DNA"/>
</dbReference>
<accession>A0ABP1P4L7</accession>
<keyword evidence="4" id="KW-0720">Serine protease</keyword>
<dbReference type="InterPro" id="IPR001254">
    <property type="entry name" value="Trypsin_dom"/>
</dbReference>
<evidence type="ECO:0000256" key="1">
    <source>
        <dbReference type="ARBA" id="ARBA00007664"/>
    </source>
</evidence>
<keyword evidence="5" id="KW-1015">Disulfide bond</keyword>
<comment type="caution">
    <text evidence="8">The sequence shown here is derived from an EMBL/GenBank/DDBJ whole genome shotgun (WGS) entry which is preliminary data.</text>
</comment>
<dbReference type="PRINTS" id="PR00722">
    <property type="entry name" value="CHYMOTRYPSIN"/>
</dbReference>
<dbReference type="CDD" id="cd00190">
    <property type="entry name" value="Tryp_SPc"/>
    <property type="match status" value="1"/>
</dbReference>
<evidence type="ECO:0000256" key="6">
    <source>
        <dbReference type="SAM" id="SignalP"/>
    </source>
</evidence>
<organism evidence="8 9">
    <name type="scientific">Xylocopa violacea</name>
    <name type="common">Violet carpenter bee</name>
    <name type="synonym">Apis violacea</name>
    <dbReference type="NCBI Taxonomy" id="135666"/>
    <lineage>
        <taxon>Eukaryota</taxon>
        <taxon>Metazoa</taxon>
        <taxon>Ecdysozoa</taxon>
        <taxon>Arthropoda</taxon>
        <taxon>Hexapoda</taxon>
        <taxon>Insecta</taxon>
        <taxon>Pterygota</taxon>
        <taxon>Neoptera</taxon>
        <taxon>Endopterygota</taxon>
        <taxon>Hymenoptera</taxon>
        <taxon>Apocrita</taxon>
        <taxon>Aculeata</taxon>
        <taxon>Apoidea</taxon>
        <taxon>Anthophila</taxon>
        <taxon>Apidae</taxon>
        <taxon>Xylocopa</taxon>
        <taxon>Xylocopa</taxon>
    </lineage>
</organism>
<evidence type="ECO:0000259" key="7">
    <source>
        <dbReference type="PROSITE" id="PS50240"/>
    </source>
</evidence>
<evidence type="ECO:0000313" key="8">
    <source>
        <dbReference type="EMBL" id="CAL7948238.1"/>
    </source>
</evidence>
<evidence type="ECO:0000313" key="9">
    <source>
        <dbReference type="Proteomes" id="UP001642520"/>
    </source>
</evidence>
<dbReference type="Gene3D" id="2.40.10.10">
    <property type="entry name" value="Trypsin-like serine proteases"/>
    <property type="match status" value="2"/>
</dbReference>
<dbReference type="PANTHER" id="PTHR24276">
    <property type="entry name" value="POLYSERASE-RELATED"/>
    <property type="match status" value="1"/>
</dbReference>
<dbReference type="InterPro" id="IPR050430">
    <property type="entry name" value="Peptidase_S1"/>
</dbReference>
<evidence type="ECO:0000256" key="5">
    <source>
        <dbReference type="ARBA" id="ARBA00023157"/>
    </source>
</evidence>
<dbReference type="SUPFAM" id="SSF50494">
    <property type="entry name" value="Trypsin-like serine proteases"/>
    <property type="match status" value="1"/>
</dbReference>
<dbReference type="InterPro" id="IPR009003">
    <property type="entry name" value="Peptidase_S1_PA"/>
</dbReference>
<evidence type="ECO:0000256" key="4">
    <source>
        <dbReference type="ARBA" id="ARBA00022825"/>
    </source>
</evidence>
<dbReference type="Proteomes" id="UP001642520">
    <property type="component" value="Unassembled WGS sequence"/>
</dbReference>
<dbReference type="PANTHER" id="PTHR24276:SF98">
    <property type="entry name" value="FI18310P1-RELATED"/>
    <property type="match status" value="1"/>
</dbReference>
<protein>
    <recommendedName>
        <fullName evidence="7">Peptidase S1 domain-containing protein</fullName>
    </recommendedName>
</protein>
<gene>
    <name evidence="8" type="ORF">XYLVIOL_LOCUS8737</name>
</gene>
<evidence type="ECO:0000256" key="2">
    <source>
        <dbReference type="ARBA" id="ARBA00022670"/>
    </source>
</evidence>
<evidence type="ECO:0000256" key="3">
    <source>
        <dbReference type="ARBA" id="ARBA00022801"/>
    </source>
</evidence>
<dbReference type="SMART" id="SM00020">
    <property type="entry name" value="Tryp_SPc"/>
    <property type="match status" value="1"/>
</dbReference>
<dbReference type="InterPro" id="IPR043504">
    <property type="entry name" value="Peptidase_S1_PA_chymotrypsin"/>
</dbReference>
<feature type="signal peptide" evidence="6">
    <location>
        <begin position="1"/>
        <end position="23"/>
    </location>
</feature>
<proteinExistence type="inferred from homology"/>
<comment type="similarity">
    <text evidence="1">Belongs to the peptidase S1 family.</text>
</comment>
<dbReference type="Pfam" id="PF00089">
    <property type="entry name" value="Trypsin"/>
    <property type="match status" value="1"/>
</dbReference>
<reference evidence="8 9" key="1">
    <citation type="submission" date="2024-08" db="EMBL/GenBank/DDBJ databases">
        <authorList>
            <person name="Will J Nash"/>
            <person name="Angela Man"/>
            <person name="Seanna McTaggart"/>
            <person name="Kendall Baker"/>
            <person name="Tom Barker"/>
            <person name="Leah Catchpole"/>
            <person name="Alex Durrant"/>
            <person name="Karim Gharbi"/>
            <person name="Naomi Irish"/>
            <person name="Gemy Kaithakottil"/>
            <person name="Debby Ku"/>
            <person name="Aaliyah Providence"/>
            <person name="Felix Shaw"/>
            <person name="David Swarbreck"/>
            <person name="Chris Watkins"/>
            <person name="Ann M. McCartney"/>
            <person name="Giulio Formenti"/>
            <person name="Alice Mouton"/>
            <person name="Noel Vella"/>
            <person name="Bjorn M von Reumont"/>
            <person name="Adriana Vella"/>
            <person name="Wilfried Haerty"/>
        </authorList>
    </citation>
    <scope>NUCLEOTIDE SEQUENCE [LARGE SCALE GENOMIC DNA]</scope>
</reference>
<keyword evidence="6" id="KW-0732">Signal</keyword>
<sequence>MILTSLNALVASLLLCHIVTSSGFLMFPYDVSLNYQGNHYCTGSIIDKRFVLTAASCFTQPDTLNDTTIHAGSYKLNERSQDYKMETVIIHPNFDAANMLNDIALIRVDRDITFNIRVQPIELASGNDTYEGSEAVFSGWGITALGKDPSNSLIYLETRVENNTICKEAYDVVRDSHICTVANIGAGGCYGDAGDPLVVGNVQIGIFSFGTPCAVGKPDVFTRVSSFESWIATVRTYYTIMTTSLK</sequence>
<keyword evidence="3" id="KW-0378">Hydrolase</keyword>
<keyword evidence="2" id="KW-0645">Protease</keyword>
<keyword evidence="9" id="KW-1185">Reference proteome</keyword>
<name>A0ABP1P4L7_XYLVO</name>
<feature type="chain" id="PRO_5046805930" description="Peptidase S1 domain-containing protein" evidence="6">
    <location>
        <begin position="24"/>
        <end position="246"/>
    </location>
</feature>
<feature type="domain" description="Peptidase S1" evidence="7">
    <location>
        <begin position="18"/>
        <end position="236"/>
    </location>
</feature>
<dbReference type="InterPro" id="IPR001314">
    <property type="entry name" value="Peptidase_S1A"/>
</dbReference>